<comment type="caution">
    <text evidence="2">The sequence shown here is derived from an EMBL/GenBank/DDBJ whole genome shotgun (WGS) entry which is preliminary data.</text>
</comment>
<gene>
    <name evidence="2" type="ORF">ACCI49_00630</name>
</gene>
<evidence type="ECO:0008006" key="4">
    <source>
        <dbReference type="Google" id="ProtNLM"/>
    </source>
</evidence>
<dbReference type="Gene3D" id="3.40.30.10">
    <property type="entry name" value="Glutaredoxin"/>
    <property type="match status" value="1"/>
</dbReference>
<dbReference type="EMBL" id="JBGMEK010000001">
    <property type="protein sequence ID" value="MFA0809408.1"/>
    <property type="molecule type" value="Genomic_DNA"/>
</dbReference>
<keyword evidence="1" id="KW-0472">Membrane</keyword>
<evidence type="ECO:0000256" key="1">
    <source>
        <dbReference type="SAM" id="Phobius"/>
    </source>
</evidence>
<dbReference type="RefSeq" id="WP_371837029.1">
    <property type="nucleotide sequence ID" value="NZ_JBGMEK010000001.1"/>
</dbReference>
<dbReference type="Proteomes" id="UP001569428">
    <property type="component" value="Unassembled WGS sequence"/>
</dbReference>
<keyword evidence="3" id="KW-1185">Reference proteome</keyword>
<feature type="transmembrane region" description="Helical" evidence="1">
    <location>
        <begin position="20"/>
        <end position="42"/>
    </location>
</feature>
<evidence type="ECO:0000313" key="2">
    <source>
        <dbReference type="EMBL" id="MFA0809408.1"/>
    </source>
</evidence>
<organism evidence="2 3">
    <name type="scientific">Microbulbifer epialgicus</name>
    <dbReference type="NCBI Taxonomy" id="393907"/>
    <lineage>
        <taxon>Bacteria</taxon>
        <taxon>Pseudomonadati</taxon>
        <taxon>Pseudomonadota</taxon>
        <taxon>Gammaproteobacteria</taxon>
        <taxon>Cellvibrionales</taxon>
        <taxon>Microbulbiferaceae</taxon>
        <taxon>Microbulbifer</taxon>
    </lineage>
</organism>
<evidence type="ECO:0000313" key="3">
    <source>
        <dbReference type="Proteomes" id="UP001569428"/>
    </source>
</evidence>
<proteinExistence type="predicted"/>
<sequence length="389" mass="43084">MNVNHSKHAEPRHNAKPSRARLAGGMGVLLITSLLTIVLGTIKFSNNDCTDGCNEAEFYGHSGDVVLKQEKMNAQSLINKYYGSHIKATEIKRGPSGTVIITAQDKLKSKTLNLVMLPDQQFLIEGTIYSPYAASEQITKSQNGTVRTKEILDDQLRASKHEMKNTLAAVLKNGGSKEQVIKSTEDAIKRHVENTSKAKYEYNANLLSSSPESNISNRTAQLPRNNTVINNEELFIEIENSSWISEGTSNKILYVFFDFRCSACAEAHTYLEEHIRKDQIQVRYIPVGVLGPDSQMLASLSLSPTSNDARLKLMKNLLNPKSLAYLKNKGSTDVEKHGQLSALKNFKLLLSTKRPVTPTFAYRTPAGSQVSILTSKEQLSNVVDTIVEL</sequence>
<keyword evidence="1" id="KW-0812">Transmembrane</keyword>
<name>A0ABV4NTH8_9GAMM</name>
<dbReference type="InterPro" id="IPR036249">
    <property type="entry name" value="Thioredoxin-like_sf"/>
</dbReference>
<reference evidence="2 3" key="1">
    <citation type="submission" date="2024-08" db="EMBL/GenBank/DDBJ databases">
        <authorList>
            <person name="Ishaq N."/>
        </authorList>
    </citation>
    <scope>NUCLEOTIDE SEQUENCE [LARGE SCALE GENOMIC DNA]</scope>
    <source>
        <strain evidence="2 3">DSM 18651</strain>
    </source>
</reference>
<dbReference type="SUPFAM" id="SSF52833">
    <property type="entry name" value="Thioredoxin-like"/>
    <property type="match status" value="1"/>
</dbReference>
<keyword evidence="1" id="KW-1133">Transmembrane helix</keyword>
<accession>A0ABV4NTH8</accession>
<protein>
    <recommendedName>
        <fullName evidence="4">Thioredoxin-like fold domain-containing protein</fullName>
    </recommendedName>
</protein>